<dbReference type="RefSeq" id="WP_116974221.1">
    <property type="nucleotide sequence ID" value="NZ_QPMM01000001.1"/>
</dbReference>
<dbReference type="InterPro" id="IPR000644">
    <property type="entry name" value="CBS_dom"/>
</dbReference>
<sequence length="147" mass="16640">MGKVRNILQVKGHAVYSIKPDNTVFEALQQLVDHNIGALTVVDDQNNVLGIFSERDYARRVMLKGRTSKETLIKEIMTGHPFTVSEDDSIESCMQLMTDKHIRHLPVIDDKNRLIGLISIGDVVKYIIDDQRHIITSLEGYIKGTHT</sequence>
<dbReference type="EMBL" id="QPMM01000001">
    <property type="protein sequence ID" value="RFS27029.1"/>
    <property type="molecule type" value="Genomic_DNA"/>
</dbReference>
<proteinExistence type="predicted"/>
<dbReference type="PROSITE" id="PS51371">
    <property type="entry name" value="CBS"/>
    <property type="match status" value="2"/>
</dbReference>
<dbReference type="InterPro" id="IPR046342">
    <property type="entry name" value="CBS_dom_sf"/>
</dbReference>
<dbReference type="PANTHER" id="PTHR43080:SF2">
    <property type="entry name" value="CBS DOMAIN-CONTAINING PROTEIN"/>
    <property type="match status" value="1"/>
</dbReference>
<feature type="domain" description="CBS" evidence="3">
    <location>
        <begin position="77"/>
        <end position="137"/>
    </location>
</feature>
<dbReference type="SMART" id="SM00116">
    <property type="entry name" value="CBS"/>
    <property type="match status" value="2"/>
</dbReference>
<evidence type="ECO:0000256" key="1">
    <source>
        <dbReference type="ARBA" id="ARBA00023122"/>
    </source>
</evidence>
<dbReference type="InterPro" id="IPR051257">
    <property type="entry name" value="Diverse_CBS-Domain"/>
</dbReference>
<name>A0A3E1YI10_9BACT</name>
<dbReference type="Proteomes" id="UP000260644">
    <property type="component" value="Unassembled WGS sequence"/>
</dbReference>
<organism evidence="4 5">
    <name type="scientific">Chitinophaga silvatica</name>
    <dbReference type="NCBI Taxonomy" id="2282649"/>
    <lineage>
        <taxon>Bacteria</taxon>
        <taxon>Pseudomonadati</taxon>
        <taxon>Bacteroidota</taxon>
        <taxon>Chitinophagia</taxon>
        <taxon>Chitinophagales</taxon>
        <taxon>Chitinophagaceae</taxon>
        <taxon>Chitinophaga</taxon>
    </lineage>
</organism>
<keyword evidence="1 2" id="KW-0129">CBS domain</keyword>
<dbReference type="SUPFAM" id="SSF54631">
    <property type="entry name" value="CBS-domain pair"/>
    <property type="match status" value="1"/>
</dbReference>
<gene>
    <name evidence="4" type="ORF">DVR12_01325</name>
</gene>
<dbReference type="OrthoDB" id="9802114at2"/>
<reference evidence="4 5" key="1">
    <citation type="submission" date="2018-07" db="EMBL/GenBank/DDBJ databases">
        <title>Chitinophaga K2CV101002-2 sp. nov., isolated from a monsoon evergreen broad-leaved forest soil.</title>
        <authorList>
            <person name="Lv Y."/>
        </authorList>
    </citation>
    <scope>NUCLEOTIDE SEQUENCE [LARGE SCALE GENOMIC DNA]</scope>
    <source>
        <strain evidence="4 5">GDMCC 1.1288</strain>
    </source>
</reference>
<feature type="domain" description="CBS" evidence="3">
    <location>
        <begin position="9"/>
        <end position="68"/>
    </location>
</feature>
<dbReference type="CDD" id="cd04623">
    <property type="entry name" value="CBS_pair_bac_euk"/>
    <property type="match status" value="1"/>
</dbReference>
<keyword evidence="5" id="KW-1185">Reference proteome</keyword>
<dbReference type="PANTHER" id="PTHR43080">
    <property type="entry name" value="CBS DOMAIN-CONTAINING PROTEIN CBSX3, MITOCHONDRIAL"/>
    <property type="match status" value="1"/>
</dbReference>
<evidence type="ECO:0000313" key="5">
    <source>
        <dbReference type="Proteomes" id="UP000260644"/>
    </source>
</evidence>
<evidence type="ECO:0000259" key="3">
    <source>
        <dbReference type="PROSITE" id="PS51371"/>
    </source>
</evidence>
<dbReference type="AlphaFoldDB" id="A0A3E1YI10"/>
<comment type="caution">
    <text evidence="4">The sequence shown here is derived from an EMBL/GenBank/DDBJ whole genome shotgun (WGS) entry which is preliminary data.</text>
</comment>
<protein>
    <submittedName>
        <fullName evidence="4">CBS domain-containing protein</fullName>
    </submittedName>
</protein>
<dbReference type="Gene3D" id="3.10.580.10">
    <property type="entry name" value="CBS-domain"/>
    <property type="match status" value="1"/>
</dbReference>
<dbReference type="InterPro" id="IPR044725">
    <property type="entry name" value="CBSX3_CBS_dom"/>
</dbReference>
<accession>A0A3E1YI10</accession>
<evidence type="ECO:0000256" key="2">
    <source>
        <dbReference type="PROSITE-ProRule" id="PRU00703"/>
    </source>
</evidence>
<dbReference type="Pfam" id="PF00571">
    <property type="entry name" value="CBS"/>
    <property type="match status" value="2"/>
</dbReference>
<evidence type="ECO:0000313" key="4">
    <source>
        <dbReference type="EMBL" id="RFS27029.1"/>
    </source>
</evidence>